<protein>
    <submittedName>
        <fullName evidence="3">RsmD family RNA methyltransferase</fullName>
    </submittedName>
</protein>
<dbReference type="Proteomes" id="UP000006069">
    <property type="component" value="Unassembled WGS sequence"/>
</dbReference>
<dbReference type="GO" id="GO:0003676">
    <property type="term" value="F:nucleic acid binding"/>
    <property type="evidence" value="ECO:0007669"/>
    <property type="project" value="InterPro"/>
</dbReference>
<dbReference type="InterPro" id="IPR029063">
    <property type="entry name" value="SAM-dependent_MTases_sf"/>
</dbReference>
<organism evidence="3 4">
    <name type="scientific">Slackia piriformis YIT 12062</name>
    <dbReference type="NCBI Taxonomy" id="742818"/>
    <lineage>
        <taxon>Bacteria</taxon>
        <taxon>Bacillati</taxon>
        <taxon>Actinomycetota</taxon>
        <taxon>Coriobacteriia</taxon>
        <taxon>Eggerthellales</taxon>
        <taxon>Eggerthellaceae</taxon>
        <taxon>Slackia</taxon>
    </lineage>
</organism>
<dbReference type="PATRIC" id="fig|742818.3.peg.742"/>
<dbReference type="eggNOG" id="COG0742">
    <property type="taxonomic scope" value="Bacteria"/>
</dbReference>
<dbReference type="SUPFAM" id="SSF53335">
    <property type="entry name" value="S-adenosyl-L-methionine-dependent methyltransferases"/>
    <property type="match status" value="1"/>
</dbReference>
<dbReference type="InterPro" id="IPR004398">
    <property type="entry name" value="RNA_MeTrfase_RsmD"/>
</dbReference>
<dbReference type="PROSITE" id="PS00092">
    <property type="entry name" value="N6_MTASE"/>
    <property type="match status" value="1"/>
</dbReference>
<reference evidence="3 4" key="1">
    <citation type="submission" date="2012-08" db="EMBL/GenBank/DDBJ databases">
        <title>The Genome Sequence of Slackia piriformis YIT 12062.</title>
        <authorList>
            <consortium name="The Broad Institute Genome Sequencing Platform"/>
            <person name="Earl A."/>
            <person name="Ward D."/>
            <person name="Feldgarden M."/>
            <person name="Gevers D."/>
            <person name="Morotomi M."/>
            <person name="Walker B."/>
            <person name="Young S.K."/>
            <person name="Zeng Q."/>
            <person name="Gargeya S."/>
            <person name="Fitzgerald M."/>
            <person name="Haas B."/>
            <person name="Abouelleil A."/>
            <person name="Alvarado L."/>
            <person name="Arachchi H.M."/>
            <person name="Berlin A.M."/>
            <person name="Chapman S.B."/>
            <person name="Goldberg J."/>
            <person name="Griggs A."/>
            <person name="Gujja S."/>
            <person name="Hansen M."/>
            <person name="Howarth C."/>
            <person name="Imamovic A."/>
            <person name="Larimer J."/>
            <person name="McCowen C."/>
            <person name="Montmayeur A."/>
            <person name="Murphy C."/>
            <person name="Neiman D."/>
            <person name="Pearson M."/>
            <person name="Priest M."/>
            <person name="Roberts A."/>
            <person name="Saif S."/>
            <person name="Shea T."/>
            <person name="Sisk P."/>
            <person name="Sykes S."/>
            <person name="Wortman J."/>
            <person name="Nusbaum C."/>
            <person name="Birren B."/>
        </authorList>
    </citation>
    <scope>NUCLEOTIDE SEQUENCE [LARGE SCALE GENOMIC DNA]</scope>
    <source>
        <strain evidence="3 4">YIT 12062</strain>
    </source>
</reference>
<dbReference type="PANTHER" id="PTHR43542:SF1">
    <property type="entry name" value="METHYLTRANSFERASE"/>
    <property type="match status" value="1"/>
</dbReference>
<dbReference type="InterPro" id="IPR002052">
    <property type="entry name" value="DNA_methylase_N6_adenine_CS"/>
</dbReference>
<accession>K0ZAE2</accession>
<evidence type="ECO:0000256" key="2">
    <source>
        <dbReference type="ARBA" id="ARBA00022679"/>
    </source>
</evidence>
<evidence type="ECO:0000313" key="3">
    <source>
        <dbReference type="EMBL" id="EJZ84380.1"/>
    </source>
</evidence>
<comment type="caution">
    <text evidence="3">The sequence shown here is derived from an EMBL/GenBank/DDBJ whole genome shotgun (WGS) entry which is preliminary data.</text>
</comment>
<dbReference type="GO" id="GO:0031167">
    <property type="term" value="P:rRNA methylation"/>
    <property type="evidence" value="ECO:0007669"/>
    <property type="project" value="InterPro"/>
</dbReference>
<keyword evidence="2 3" id="KW-0808">Transferase</keyword>
<name>K0ZAE2_9ACTN</name>
<dbReference type="PANTHER" id="PTHR43542">
    <property type="entry name" value="METHYLTRANSFERASE"/>
    <property type="match status" value="1"/>
</dbReference>
<dbReference type="FunCoup" id="K0ZAE2">
    <property type="interactions" value="164"/>
</dbReference>
<dbReference type="InParanoid" id="K0ZAE2"/>
<dbReference type="HOGENOM" id="CLU_075826_0_0_11"/>
<dbReference type="EMBL" id="ADMD01000002">
    <property type="protein sequence ID" value="EJZ84380.1"/>
    <property type="molecule type" value="Genomic_DNA"/>
</dbReference>
<dbReference type="Gene3D" id="3.40.50.150">
    <property type="entry name" value="Vaccinia Virus protein VP39"/>
    <property type="match status" value="1"/>
</dbReference>
<dbReference type="NCBIfam" id="TIGR00095">
    <property type="entry name" value="16S rRNA (guanine(966)-N(2))-methyltransferase RsmD"/>
    <property type="match status" value="1"/>
</dbReference>
<dbReference type="PIRSF" id="PIRSF004553">
    <property type="entry name" value="CHP00095"/>
    <property type="match status" value="1"/>
</dbReference>
<keyword evidence="1 3" id="KW-0489">Methyltransferase</keyword>
<proteinExistence type="predicted"/>
<keyword evidence="4" id="KW-1185">Reference proteome</keyword>
<dbReference type="Pfam" id="PF03602">
    <property type="entry name" value="Cons_hypoth95"/>
    <property type="match status" value="1"/>
</dbReference>
<sequence>MRVIAGLYKGRPLAAPKGSNTRPTTDRVKESLMSTLLSACGSFDGAYVLDAFAGSGALGIECISRGAAAAHFFERDRNALAALRENIGKLGISSDQARVFRADIMKNPPVIGAVSYDIVFLDPPYAYSFEDVVGLVLKLKDHGRLAQGCVVSYEHAAEDDLVAFFDMRGIEMDILASKRFATTVIDLVQFN</sequence>
<evidence type="ECO:0000313" key="4">
    <source>
        <dbReference type="Proteomes" id="UP000006069"/>
    </source>
</evidence>
<dbReference type="AlphaFoldDB" id="K0ZAE2"/>
<evidence type="ECO:0000256" key="1">
    <source>
        <dbReference type="ARBA" id="ARBA00022603"/>
    </source>
</evidence>
<dbReference type="GO" id="GO:0008168">
    <property type="term" value="F:methyltransferase activity"/>
    <property type="evidence" value="ECO:0007669"/>
    <property type="project" value="UniProtKB-KW"/>
</dbReference>
<dbReference type="CDD" id="cd02440">
    <property type="entry name" value="AdoMet_MTases"/>
    <property type="match status" value="1"/>
</dbReference>
<gene>
    <name evidence="3" type="ORF">HMPREF9451_00690</name>
</gene>